<dbReference type="CDD" id="cd07017">
    <property type="entry name" value="S14_ClpP_2"/>
    <property type="match status" value="1"/>
</dbReference>
<dbReference type="SUPFAM" id="SSF52096">
    <property type="entry name" value="ClpP/crotonase"/>
    <property type="match status" value="1"/>
</dbReference>
<keyword evidence="2 9" id="KW-0645">Protease</keyword>
<dbReference type="GO" id="GO:0051117">
    <property type="term" value="F:ATPase binding"/>
    <property type="evidence" value="ECO:0007669"/>
    <property type="project" value="TreeGrafter"/>
</dbReference>
<dbReference type="Pfam" id="PF00574">
    <property type="entry name" value="CLP_protease"/>
    <property type="match status" value="1"/>
</dbReference>
<evidence type="ECO:0000256" key="2">
    <source>
        <dbReference type="ARBA" id="ARBA00022670"/>
    </source>
</evidence>
<dbReference type="InterPro" id="IPR033135">
    <property type="entry name" value="ClpP_His_AS"/>
</dbReference>
<evidence type="ECO:0000313" key="11">
    <source>
        <dbReference type="EMBL" id="VVC42028.1"/>
    </source>
</evidence>
<dbReference type="GO" id="GO:0004252">
    <property type="term" value="F:serine-type endopeptidase activity"/>
    <property type="evidence" value="ECO:0007669"/>
    <property type="project" value="UniProtKB-EC"/>
</dbReference>
<evidence type="ECO:0000256" key="8">
    <source>
        <dbReference type="PROSITE-ProRule" id="PRU10086"/>
    </source>
</evidence>
<organism evidence="11 12">
    <name type="scientific">Cinara cedri</name>
    <dbReference type="NCBI Taxonomy" id="506608"/>
    <lineage>
        <taxon>Eukaryota</taxon>
        <taxon>Metazoa</taxon>
        <taxon>Ecdysozoa</taxon>
        <taxon>Arthropoda</taxon>
        <taxon>Hexapoda</taxon>
        <taxon>Insecta</taxon>
        <taxon>Pterygota</taxon>
        <taxon>Neoptera</taxon>
        <taxon>Paraneoptera</taxon>
        <taxon>Hemiptera</taxon>
        <taxon>Sternorrhyncha</taxon>
        <taxon>Aphidomorpha</taxon>
        <taxon>Aphidoidea</taxon>
        <taxon>Aphididae</taxon>
        <taxon>Lachninae</taxon>
        <taxon>Cinara</taxon>
    </lineage>
</organism>
<evidence type="ECO:0000313" key="12">
    <source>
        <dbReference type="Proteomes" id="UP000325440"/>
    </source>
</evidence>
<dbReference type="EMBL" id="CABPRJ010001934">
    <property type="protein sequence ID" value="VVC42028.1"/>
    <property type="molecule type" value="Genomic_DNA"/>
</dbReference>
<dbReference type="NCBIfam" id="NF009205">
    <property type="entry name" value="PRK12553.1"/>
    <property type="match status" value="1"/>
</dbReference>
<comment type="similarity">
    <text evidence="1 10">Belongs to the peptidase S14 family.</text>
</comment>
<evidence type="ECO:0000256" key="1">
    <source>
        <dbReference type="ARBA" id="ARBA00007039"/>
    </source>
</evidence>
<evidence type="ECO:0000256" key="4">
    <source>
        <dbReference type="ARBA" id="ARBA00022825"/>
    </source>
</evidence>
<evidence type="ECO:0000256" key="6">
    <source>
        <dbReference type="ARBA" id="ARBA00065540"/>
    </source>
</evidence>
<dbReference type="InterPro" id="IPR023562">
    <property type="entry name" value="ClpP/TepA"/>
</dbReference>
<dbReference type="PROSITE" id="PS00381">
    <property type="entry name" value="CLP_PROTEASE_SER"/>
    <property type="match status" value="1"/>
</dbReference>
<comment type="subunit">
    <text evidence="6">Tetradecamer that assembles into a two heptameric rings with a central cavity.</text>
</comment>
<feature type="active site" evidence="8">
    <location>
        <position position="152"/>
    </location>
</feature>
<sequence>MSFSSVRSILQHTRRIAQVNNGLMFNSIRELTIPIVVEQTGRGERSYDIFSRLLKERIVCVMGEINDHVASLVIAQLLFLQFENQKATINMYINSPGGSVTAGLGIYDTMMYIKPEVSTWCIGQACSMGSVLLAAGAKGKRHALPHSRIMIHQPSGGMQGKASDMKIVADEILRLKSSLTKIYVKHTGLSAEKIDASMESDHFMSADEAVTFGLIDKVEQPSIN</sequence>
<dbReference type="InterPro" id="IPR001907">
    <property type="entry name" value="ClpP"/>
</dbReference>
<dbReference type="FunFam" id="3.90.226.10:FF:000001">
    <property type="entry name" value="ATP-dependent Clp protease proteolytic subunit"/>
    <property type="match status" value="1"/>
</dbReference>
<name>A0A5E4NI57_9HEMI</name>
<evidence type="ECO:0000256" key="7">
    <source>
        <dbReference type="PROSITE-ProRule" id="PRU10085"/>
    </source>
</evidence>
<dbReference type="GO" id="GO:0006515">
    <property type="term" value="P:protein quality control for misfolded or incompletely synthesized proteins"/>
    <property type="evidence" value="ECO:0007669"/>
    <property type="project" value="TreeGrafter"/>
</dbReference>
<dbReference type="NCBIfam" id="NF001368">
    <property type="entry name" value="PRK00277.1"/>
    <property type="match status" value="1"/>
</dbReference>
<dbReference type="PANTHER" id="PTHR10381">
    <property type="entry name" value="ATP-DEPENDENT CLP PROTEASE PROTEOLYTIC SUBUNIT"/>
    <property type="match status" value="1"/>
</dbReference>
<dbReference type="HAMAP" id="MF_00444">
    <property type="entry name" value="ClpP"/>
    <property type="match status" value="1"/>
</dbReference>
<dbReference type="EC" id="3.4.21.92" evidence="9"/>
<dbReference type="Gene3D" id="3.90.226.10">
    <property type="entry name" value="2-enoyl-CoA Hydratase, Chain A, domain 1"/>
    <property type="match status" value="1"/>
</dbReference>
<evidence type="ECO:0000256" key="10">
    <source>
        <dbReference type="RuleBase" id="RU003567"/>
    </source>
</evidence>
<reference evidence="11 12" key="1">
    <citation type="submission" date="2019-08" db="EMBL/GenBank/DDBJ databases">
        <authorList>
            <person name="Alioto T."/>
            <person name="Alioto T."/>
            <person name="Gomez Garrido J."/>
        </authorList>
    </citation>
    <scope>NUCLEOTIDE SEQUENCE [LARGE SCALE GENOMIC DNA]</scope>
</reference>
<dbReference type="AlphaFoldDB" id="A0A5E4NI57"/>
<proteinExistence type="inferred from homology"/>
<protein>
    <recommendedName>
        <fullName evidence="10">ATP-dependent Clp protease proteolytic subunit</fullName>
        <ecNumber evidence="9">3.4.21.92</ecNumber>
    </recommendedName>
</protein>
<dbReference type="PRINTS" id="PR00127">
    <property type="entry name" value="CLPPROTEASEP"/>
</dbReference>
<evidence type="ECO:0000256" key="5">
    <source>
        <dbReference type="ARBA" id="ARBA00059384"/>
    </source>
</evidence>
<gene>
    <name evidence="11" type="ORF">CINCED_3A023173</name>
</gene>
<evidence type="ECO:0000256" key="9">
    <source>
        <dbReference type="RuleBase" id="RU000549"/>
    </source>
</evidence>
<comment type="function">
    <text evidence="5">Clp cleaves peptides in various proteins in a process that requires ATP hydrolysis. Clp may be responsible for a fairly general and central housekeeping function rather than for the degradation of specific substrates.</text>
</comment>
<dbReference type="InterPro" id="IPR018215">
    <property type="entry name" value="ClpP_Ser_AS"/>
</dbReference>
<feature type="active site" evidence="7">
    <location>
        <position position="127"/>
    </location>
</feature>
<dbReference type="GO" id="GO:0009368">
    <property type="term" value="C:endopeptidase Clp complex"/>
    <property type="evidence" value="ECO:0007669"/>
    <property type="project" value="TreeGrafter"/>
</dbReference>
<evidence type="ECO:0000256" key="3">
    <source>
        <dbReference type="ARBA" id="ARBA00022801"/>
    </source>
</evidence>
<dbReference type="Proteomes" id="UP000325440">
    <property type="component" value="Unassembled WGS sequence"/>
</dbReference>
<keyword evidence="3 9" id="KW-0378">Hydrolase</keyword>
<dbReference type="OrthoDB" id="2017408at2759"/>
<dbReference type="GO" id="GO:0004176">
    <property type="term" value="F:ATP-dependent peptidase activity"/>
    <property type="evidence" value="ECO:0007669"/>
    <property type="project" value="InterPro"/>
</dbReference>
<dbReference type="PANTHER" id="PTHR10381:SF11">
    <property type="entry name" value="ATP-DEPENDENT CLP PROTEASE PROTEOLYTIC SUBUNIT, MITOCHONDRIAL"/>
    <property type="match status" value="1"/>
</dbReference>
<dbReference type="PROSITE" id="PS00382">
    <property type="entry name" value="CLP_PROTEASE_HIS"/>
    <property type="match status" value="1"/>
</dbReference>
<accession>A0A5E4NI57</accession>
<keyword evidence="12" id="KW-1185">Reference proteome</keyword>
<keyword evidence="4 9" id="KW-0720">Serine protease</keyword>
<dbReference type="InterPro" id="IPR029045">
    <property type="entry name" value="ClpP/crotonase-like_dom_sf"/>
</dbReference>